<dbReference type="AlphaFoldDB" id="A0A0H5PXJ0"/>
<evidence type="ECO:0000313" key="1">
    <source>
        <dbReference type="EMBL" id="CRY93895.1"/>
    </source>
</evidence>
<accession>A0A0H5PXJ0</accession>
<proteinExistence type="predicted"/>
<protein>
    <submittedName>
        <fullName evidence="1">Uncharacterized protein</fullName>
    </submittedName>
</protein>
<geneLocation type="plasmid" evidence="1">
    <name>pRGRH0095</name>
</geneLocation>
<keyword evidence="1" id="KW-0614">Plasmid</keyword>
<sequence>MFGFSSGALMTLSDDERHLLVSVVSVWLRRAGGDAGAMMLDAYRQILSETEPAVRTVMLEFLESVRIHYISS</sequence>
<organism evidence="1">
    <name type="scientific">uncultured prokaryote</name>
    <dbReference type="NCBI Taxonomy" id="198431"/>
    <lineage>
        <taxon>unclassified sequences</taxon>
        <taxon>environmental samples</taxon>
    </lineage>
</organism>
<dbReference type="EMBL" id="LN852786">
    <property type="protein sequence ID" value="CRY93895.1"/>
    <property type="molecule type" value="Genomic_DNA"/>
</dbReference>
<reference evidence="1" key="1">
    <citation type="submission" date="2015-06" db="EMBL/GenBank/DDBJ databases">
        <authorList>
            <person name="Joergensen T."/>
        </authorList>
    </citation>
    <scope>NUCLEOTIDE SEQUENCE</scope>
    <source>
        <plasmid evidence="1">pRGRH0095</plasmid>
    </source>
</reference>
<reference evidence="1" key="2">
    <citation type="submission" date="2015-07" db="EMBL/GenBank/DDBJ databases">
        <title>Plasmids, circular viruses and viroids from rat gut.</title>
        <authorList>
            <person name="Jorgensen T.J."/>
            <person name="Hansen M.A."/>
            <person name="Xu Z."/>
            <person name="Tabak M.A."/>
            <person name="Sorensen S.J."/>
            <person name="Hansen L.H."/>
        </authorList>
    </citation>
    <scope>NUCLEOTIDE SEQUENCE</scope>
    <source>
        <plasmid evidence="1">pRGRH0095</plasmid>
    </source>
</reference>
<name>A0A0H5PXJ0_9ZZZZ</name>